<protein>
    <submittedName>
        <fullName evidence="11">Cation acetate symporter</fullName>
    </submittedName>
</protein>
<comment type="similarity">
    <text evidence="2 9">Belongs to the sodium:solute symporter (SSF) (TC 2.A.21) family.</text>
</comment>
<feature type="transmembrane region" description="Helical" evidence="10">
    <location>
        <begin position="185"/>
        <end position="203"/>
    </location>
</feature>
<dbReference type="Gene3D" id="1.20.1730.10">
    <property type="entry name" value="Sodium/glucose cotransporter"/>
    <property type="match status" value="1"/>
</dbReference>
<organism evidence="11 12">
    <name type="scientific">Saxibacter everestensis</name>
    <dbReference type="NCBI Taxonomy" id="2909229"/>
    <lineage>
        <taxon>Bacteria</taxon>
        <taxon>Bacillati</taxon>
        <taxon>Actinomycetota</taxon>
        <taxon>Actinomycetes</taxon>
        <taxon>Micrococcales</taxon>
        <taxon>Brevibacteriaceae</taxon>
        <taxon>Saxibacter</taxon>
    </lineage>
</organism>
<dbReference type="InterPro" id="IPR001734">
    <property type="entry name" value="Na/solute_symporter"/>
</dbReference>
<feature type="transmembrane region" description="Helical" evidence="10">
    <location>
        <begin position="118"/>
        <end position="135"/>
    </location>
</feature>
<evidence type="ECO:0000313" key="12">
    <source>
        <dbReference type="Proteomes" id="UP001209083"/>
    </source>
</evidence>
<name>A0ABY8QQ46_9MICO</name>
<evidence type="ECO:0000256" key="10">
    <source>
        <dbReference type="SAM" id="Phobius"/>
    </source>
</evidence>
<evidence type="ECO:0000256" key="2">
    <source>
        <dbReference type="ARBA" id="ARBA00006434"/>
    </source>
</evidence>
<dbReference type="PANTHER" id="PTHR48086">
    <property type="entry name" value="SODIUM/PROLINE SYMPORTER-RELATED"/>
    <property type="match status" value="1"/>
</dbReference>
<keyword evidence="4" id="KW-1003">Cell membrane</keyword>
<accession>A0ABY8QQ46</accession>
<dbReference type="CDD" id="cd11480">
    <property type="entry name" value="SLC5sbd_u4"/>
    <property type="match status" value="1"/>
</dbReference>
<dbReference type="InterPro" id="IPR050277">
    <property type="entry name" value="Sodium:Solute_Symporter"/>
</dbReference>
<dbReference type="Pfam" id="PF00474">
    <property type="entry name" value="SSF"/>
    <property type="match status" value="1"/>
</dbReference>
<keyword evidence="12" id="KW-1185">Reference proteome</keyword>
<evidence type="ECO:0000256" key="4">
    <source>
        <dbReference type="ARBA" id="ARBA00022475"/>
    </source>
</evidence>
<feature type="transmembrane region" description="Helical" evidence="10">
    <location>
        <begin position="46"/>
        <end position="70"/>
    </location>
</feature>
<evidence type="ECO:0000256" key="6">
    <source>
        <dbReference type="ARBA" id="ARBA00022847"/>
    </source>
</evidence>
<feature type="transmembrane region" description="Helical" evidence="10">
    <location>
        <begin position="270"/>
        <end position="294"/>
    </location>
</feature>
<feature type="transmembrane region" description="Helical" evidence="10">
    <location>
        <begin position="236"/>
        <end position="258"/>
    </location>
</feature>
<evidence type="ECO:0000256" key="1">
    <source>
        <dbReference type="ARBA" id="ARBA00004651"/>
    </source>
</evidence>
<gene>
    <name evidence="11" type="ORF">LWF01_13280</name>
</gene>
<feature type="transmembrane region" description="Helical" evidence="10">
    <location>
        <begin position="6"/>
        <end position="25"/>
    </location>
</feature>
<dbReference type="Proteomes" id="UP001209083">
    <property type="component" value="Chromosome"/>
</dbReference>
<feature type="transmembrane region" description="Helical" evidence="10">
    <location>
        <begin position="471"/>
        <end position="489"/>
    </location>
</feature>
<evidence type="ECO:0000256" key="3">
    <source>
        <dbReference type="ARBA" id="ARBA00022448"/>
    </source>
</evidence>
<keyword evidence="3" id="KW-0813">Transport</keyword>
<dbReference type="InterPro" id="IPR038377">
    <property type="entry name" value="Na/Glc_symporter_sf"/>
</dbReference>
<comment type="subcellular location">
    <subcellularLocation>
        <location evidence="1">Cell membrane</location>
        <topology evidence="1">Multi-pass membrane protein</topology>
    </subcellularLocation>
</comment>
<evidence type="ECO:0000256" key="8">
    <source>
        <dbReference type="ARBA" id="ARBA00023136"/>
    </source>
</evidence>
<keyword evidence="8 10" id="KW-0472">Membrane</keyword>
<dbReference type="PANTHER" id="PTHR48086:SF6">
    <property type="entry name" value="CATION_ACETATE SYMPORTER ACTP"/>
    <property type="match status" value="1"/>
</dbReference>
<evidence type="ECO:0000256" key="7">
    <source>
        <dbReference type="ARBA" id="ARBA00022989"/>
    </source>
</evidence>
<evidence type="ECO:0000256" key="5">
    <source>
        <dbReference type="ARBA" id="ARBA00022692"/>
    </source>
</evidence>
<evidence type="ECO:0000256" key="9">
    <source>
        <dbReference type="RuleBase" id="RU362091"/>
    </source>
</evidence>
<dbReference type="RefSeq" id="WP_349637850.1">
    <property type="nucleotide sequence ID" value="NZ_CP090958.1"/>
</dbReference>
<feature type="transmembrane region" description="Helical" evidence="10">
    <location>
        <begin position="379"/>
        <end position="397"/>
    </location>
</feature>
<proteinExistence type="inferred from homology"/>
<feature type="transmembrane region" description="Helical" evidence="10">
    <location>
        <begin position="76"/>
        <end position="98"/>
    </location>
</feature>
<keyword evidence="5 10" id="KW-0812">Transmembrane</keyword>
<keyword evidence="6" id="KW-0769">Symport</keyword>
<feature type="transmembrane region" description="Helical" evidence="10">
    <location>
        <begin position="155"/>
        <end position="173"/>
    </location>
</feature>
<sequence length="520" mass="54705">MSTGSVASLIAVSVVVVATLLMGSLGFRLSRTTSDFFVASRTVSPWVNASAIGGEYLSAASFLGIAGLVFTFGADMLWLPVGYTAGYMLLLVLVAAPLRRSGAYTLPDFAQLRFESEFARTVSAVAVLVIGWLYLMPQLRAAGLALSAIVDVPTWMGACLVAVVVVLNVVSGGMRSITFVQAFQYWLKLAAIIIPAILLLLAWRSDGAPLPSTTLADWAVPLSGYGGREHALYQTYSLIVALFFGTMGLPHVLVRFYTNPDGAAARRTTFIVIGFLGVFYLFPPLYGLLGRIYIPDQWPADTVVLALPAALLEGQLVTVAGAILVGGAFAAFLSTASGLAVSVAGVLSHDLFPRRRAPGRLRADRDARLQTDRSTVTRFRWAAVVALIVPLALSLLATRTSIADTVGMAFAMAASTFCPLLLLGIWWRGLSRAGAMAGLISGGVLAGAAAAFTLAFGNPGGWTGALLAQPAAWSMPLSFIVMITVSLLTPASKPRHADPIVYGLHAPEGTLPTKPPATST</sequence>
<dbReference type="EMBL" id="CP090958">
    <property type="protein sequence ID" value="WGW11067.1"/>
    <property type="molecule type" value="Genomic_DNA"/>
</dbReference>
<keyword evidence="7 10" id="KW-1133">Transmembrane helix</keyword>
<feature type="transmembrane region" description="Helical" evidence="10">
    <location>
        <begin position="434"/>
        <end position="456"/>
    </location>
</feature>
<evidence type="ECO:0000313" key="11">
    <source>
        <dbReference type="EMBL" id="WGW11067.1"/>
    </source>
</evidence>
<dbReference type="PROSITE" id="PS50283">
    <property type="entry name" value="NA_SOLUT_SYMP_3"/>
    <property type="match status" value="1"/>
</dbReference>
<reference evidence="11 12" key="1">
    <citation type="submission" date="2023-05" db="EMBL/GenBank/DDBJ databases">
        <title>Lithophilousrod everest ZFBP1038 complete genpme.</title>
        <authorList>
            <person name="Tian M."/>
        </authorList>
    </citation>
    <scope>NUCLEOTIDE SEQUENCE [LARGE SCALE GENOMIC DNA]</scope>
    <source>
        <strain evidence="11 12">ZFBP1038</strain>
    </source>
</reference>
<feature type="transmembrane region" description="Helical" evidence="10">
    <location>
        <begin position="409"/>
        <end position="427"/>
    </location>
</feature>
<feature type="transmembrane region" description="Helical" evidence="10">
    <location>
        <begin position="314"/>
        <end position="347"/>
    </location>
</feature>